<evidence type="ECO:0000256" key="1">
    <source>
        <dbReference type="SAM" id="Phobius"/>
    </source>
</evidence>
<dbReference type="Pfam" id="PF03413">
    <property type="entry name" value="PepSY"/>
    <property type="match status" value="1"/>
</dbReference>
<keyword evidence="1" id="KW-0472">Membrane</keyword>
<dbReference type="RefSeq" id="WP_307335437.1">
    <property type="nucleotide sequence ID" value="NZ_JAUSUD010000001.1"/>
</dbReference>
<feature type="domain" description="PepSY" evidence="2">
    <location>
        <begin position="106"/>
        <end position="164"/>
    </location>
</feature>
<name>A0ABT9ZAB2_9BACI</name>
<protein>
    <submittedName>
        <fullName evidence="4">Uncharacterized protein YpmB</fullName>
    </submittedName>
</protein>
<comment type="caution">
    <text evidence="4">The sequence shown here is derived from an EMBL/GenBank/DDBJ whole genome shotgun (WGS) entry which is preliminary data.</text>
</comment>
<evidence type="ECO:0000259" key="3">
    <source>
        <dbReference type="Pfam" id="PF17881"/>
    </source>
</evidence>
<dbReference type="Gene3D" id="3.10.450.40">
    <property type="match status" value="2"/>
</dbReference>
<evidence type="ECO:0000259" key="2">
    <source>
        <dbReference type="Pfam" id="PF03413"/>
    </source>
</evidence>
<evidence type="ECO:0000313" key="5">
    <source>
        <dbReference type="Proteomes" id="UP001234495"/>
    </source>
</evidence>
<keyword evidence="5" id="KW-1185">Reference proteome</keyword>
<reference evidence="4 5" key="1">
    <citation type="submission" date="2023-07" db="EMBL/GenBank/DDBJ databases">
        <title>Genomic Encyclopedia of Type Strains, Phase IV (KMG-IV): sequencing the most valuable type-strain genomes for metagenomic binning, comparative biology and taxonomic classification.</title>
        <authorList>
            <person name="Goeker M."/>
        </authorList>
    </citation>
    <scope>NUCLEOTIDE SEQUENCE [LARGE SCALE GENOMIC DNA]</scope>
    <source>
        <strain evidence="4 5">DSM 29005</strain>
    </source>
</reference>
<dbReference type="SUPFAM" id="SSF54403">
    <property type="entry name" value="Cystatin/monellin"/>
    <property type="match status" value="2"/>
</dbReference>
<feature type="transmembrane region" description="Helical" evidence="1">
    <location>
        <begin position="6"/>
        <end position="27"/>
    </location>
</feature>
<proteinExistence type="predicted"/>
<dbReference type="InterPro" id="IPR041401">
    <property type="entry name" value="TseB-like_dom"/>
</dbReference>
<dbReference type="Proteomes" id="UP001234495">
    <property type="component" value="Unassembled WGS sequence"/>
</dbReference>
<dbReference type="InterPro" id="IPR025711">
    <property type="entry name" value="PepSY"/>
</dbReference>
<organism evidence="4 5">
    <name type="scientific">Metabacillus malikii</name>
    <dbReference type="NCBI Taxonomy" id="1504265"/>
    <lineage>
        <taxon>Bacteria</taxon>
        <taxon>Bacillati</taxon>
        <taxon>Bacillota</taxon>
        <taxon>Bacilli</taxon>
        <taxon>Bacillales</taxon>
        <taxon>Bacillaceae</taxon>
        <taxon>Metabacillus</taxon>
    </lineage>
</organism>
<evidence type="ECO:0000313" key="4">
    <source>
        <dbReference type="EMBL" id="MDQ0228787.1"/>
    </source>
</evidence>
<keyword evidence="1" id="KW-1133">Transmembrane helix</keyword>
<feature type="domain" description="Cell wall elongation regulator TseB-like" evidence="3">
    <location>
        <begin position="40"/>
        <end position="84"/>
    </location>
</feature>
<keyword evidence="1" id="KW-0812">Transmembrane</keyword>
<dbReference type="InterPro" id="IPR046350">
    <property type="entry name" value="Cystatin_sf"/>
</dbReference>
<sequence>MKKNIIITFISIIILIIIAIVVFFTIFQSAREQYTSEQQQSIDLALENKGVTSIDKVDTFHGKIKYHVLSGINAEEQNIYIWIPKAKNKDDNKDKKMIVKKQSEGITKEEAISIVSKEYNMEKLINAKLGMDEGIPIWEVKYRDKSERYTIDYVDFKSGAIIKHMALKKEMNP</sequence>
<dbReference type="Pfam" id="PF17881">
    <property type="entry name" value="TseB"/>
    <property type="match status" value="1"/>
</dbReference>
<accession>A0ABT9ZAB2</accession>
<dbReference type="EMBL" id="JAUSUD010000001">
    <property type="protein sequence ID" value="MDQ0228787.1"/>
    <property type="molecule type" value="Genomic_DNA"/>
</dbReference>
<gene>
    <name evidence="4" type="ORF">J2S19_000037</name>
</gene>